<sequence>MRTNGTAQQGHSAGAGGGDAQSSTFAYIERDLSAGGNDAYRAARKDGARSFLLWTDPQRGRLLARVVTRSATKRESAVFEVLGGAGESLALITHERAMSNGHGRSRWTVQQADGRTAAGVKGNLFWWYVWWLLFPLWVAIAVGSLVSGSGDIARMPRSIRWKASGEEVLNWTDGGVEFALTTVADGWDPRVTAALAALVKSHEGWLGHPWDDGQ</sequence>
<keyword evidence="2" id="KW-0812">Transmembrane</keyword>
<evidence type="ECO:0000313" key="4">
    <source>
        <dbReference type="Proteomes" id="UP000037982"/>
    </source>
</evidence>
<organism evidence="3 4">
    <name type="scientific">Streptomyces chattanoogensis</name>
    <dbReference type="NCBI Taxonomy" id="66876"/>
    <lineage>
        <taxon>Bacteria</taxon>
        <taxon>Bacillati</taxon>
        <taxon>Actinomycetota</taxon>
        <taxon>Actinomycetes</taxon>
        <taxon>Kitasatosporales</taxon>
        <taxon>Streptomycetaceae</taxon>
        <taxon>Streptomyces</taxon>
    </lineage>
</organism>
<evidence type="ECO:0000256" key="2">
    <source>
        <dbReference type="SAM" id="Phobius"/>
    </source>
</evidence>
<dbReference type="Proteomes" id="UP000037982">
    <property type="component" value="Unassembled WGS sequence"/>
</dbReference>
<dbReference type="EMBL" id="LGKG01000148">
    <property type="protein sequence ID" value="KPC61479.1"/>
    <property type="molecule type" value="Genomic_DNA"/>
</dbReference>
<proteinExistence type="predicted"/>
<keyword evidence="4" id="KW-1185">Reference proteome</keyword>
<gene>
    <name evidence="3" type="ORF">ADL29_24035</name>
</gene>
<evidence type="ECO:0000256" key="1">
    <source>
        <dbReference type="SAM" id="MobiDB-lite"/>
    </source>
</evidence>
<feature type="transmembrane region" description="Helical" evidence="2">
    <location>
        <begin position="125"/>
        <end position="147"/>
    </location>
</feature>
<comment type="caution">
    <text evidence="3">The sequence shown here is derived from an EMBL/GenBank/DDBJ whole genome shotgun (WGS) entry which is preliminary data.</text>
</comment>
<keyword evidence="2" id="KW-0472">Membrane</keyword>
<name>A0A0N0GXZ8_9ACTN</name>
<dbReference type="AlphaFoldDB" id="A0A0N0GXZ8"/>
<keyword evidence="2" id="KW-1133">Transmembrane helix</keyword>
<feature type="region of interest" description="Disordered" evidence="1">
    <location>
        <begin position="1"/>
        <end position="20"/>
    </location>
</feature>
<feature type="compositionally biased region" description="Low complexity" evidence="1">
    <location>
        <begin position="1"/>
        <end position="12"/>
    </location>
</feature>
<dbReference type="PATRIC" id="fig|66876.3.peg.5269"/>
<protein>
    <submittedName>
        <fullName evidence="3">Uncharacterized protein</fullName>
    </submittedName>
</protein>
<accession>A0A0N0GXZ8</accession>
<reference evidence="4" key="1">
    <citation type="submission" date="2015-07" db="EMBL/GenBank/DDBJ databases">
        <authorList>
            <person name="Ju K.-S."/>
            <person name="Doroghazi J.R."/>
            <person name="Metcalf W.W."/>
        </authorList>
    </citation>
    <scope>NUCLEOTIDE SEQUENCE [LARGE SCALE GENOMIC DNA]</scope>
    <source>
        <strain evidence="4">NRRL ISP-5002</strain>
    </source>
</reference>
<evidence type="ECO:0000313" key="3">
    <source>
        <dbReference type="EMBL" id="KPC61479.1"/>
    </source>
</evidence>